<dbReference type="Gramene" id="rna14944">
    <property type="protein sequence ID" value="RHN66842.1"/>
    <property type="gene ID" value="gene14944"/>
</dbReference>
<sequence length="48" mass="5396">MRVGSEQRMVVIMNIWISLTVEQGENQCFEPSVPAFGEVARIISVSWA</sequence>
<protein>
    <submittedName>
        <fullName evidence="1">Uncharacterized protein</fullName>
    </submittedName>
</protein>
<comment type="caution">
    <text evidence="1">The sequence shown here is derived from an EMBL/GenBank/DDBJ whole genome shotgun (WGS) entry which is preliminary data.</text>
</comment>
<dbReference type="AlphaFoldDB" id="A0A396IMQ2"/>
<evidence type="ECO:0000313" key="2">
    <source>
        <dbReference type="Proteomes" id="UP000265566"/>
    </source>
</evidence>
<accession>A0A396IMQ2</accession>
<evidence type="ECO:0000313" key="1">
    <source>
        <dbReference type="EMBL" id="RHN66842.1"/>
    </source>
</evidence>
<organism evidence="1 2">
    <name type="scientific">Medicago truncatula</name>
    <name type="common">Barrel medic</name>
    <name type="synonym">Medicago tribuloides</name>
    <dbReference type="NCBI Taxonomy" id="3880"/>
    <lineage>
        <taxon>Eukaryota</taxon>
        <taxon>Viridiplantae</taxon>
        <taxon>Streptophyta</taxon>
        <taxon>Embryophyta</taxon>
        <taxon>Tracheophyta</taxon>
        <taxon>Spermatophyta</taxon>
        <taxon>Magnoliopsida</taxon>
        <taxon>eudicotyledons</taxon>
        <taxon>Gunneridae</taxon>
        <taxon>Pentapetalae</taxon>
        <taxon>rosids</taxon>
        <taxon>fabids</taxon>
        <taxon>Fabales</taxon>
        <taxon>Fabaceae</taxon>
        <taxon>Papilionoideae</taxon>
        <taxon>50 kb inversion clade</taxon>
        <taxon>NPAAA clade</taxon>
        <taxon>Hologalegina</taxon>
        <taxon>IRL clade</taxon>
        <taxon>Trifolieae</taxon>
        <taxon>Medicago</taxon>
    </lineage>
</organism>
<dbReference type="EMBL" id="PSQE01000003">
    <property type="protein sequence ID" value="RHN66842.1"/>
    <property type="molecule type" value="Genomic_DNA"/>
</dbReference>
<proteinExistence type="predicted"/>
<name>A0A396IMQ2_MEDTR</name>
<gene>
    <name evidence="1" type="ORF">MtrunA17_Chr3g0096091</name>
</gene>
<dbReference type="Proteomes" id="UP000265566">
    <property type="component" value="Chromosome 3"/>
</dbReference>
<reference evidence="2" key="1">
    <citation type="journal article" date="2018" name="Nat. Plants">
        <title>Whole-genome landscape of Medicago truncatula symbiotic genes.</title>
        <authorList>
            <person name="Pecrix Y."/>
            <person name="Staton S.E."/>
            <person name="Sallet E."/>
            <person name="Lelandais-Briere C."/>
            <person name="Moreau S."/>
            <person name="Carrere S."/>
            <person name="Blein T."/>
            <person name="Jardinaud M.F."/>
            <person name="Latrasse D."/>
            <person name="Zouine M."/>
            <person name="Zahm M."/>
            <person name="Kreplak J."/>
            <person name="Mayjonade B."/>
            <person name="Satge C."/>
            <person name="Perez M."/>
            <person name="Cauet S."/>
            <person name="Marande W."/>
            <person name="Chantry-Darmon C."/>
            <person name="Lopez-Roques C."/>
            <person name="Bouchez O."/>
            <person name="Berard A."/>
            <person name="Debelle F."/>
            <person name="Munos S."/>
            <person name="Bendahmane A."/>
            <person name="Berges H."/>
            <person name="Niebel A."/>
            <person name="Buitink J."/>
            <person name="Frugier F."/>
            <person name="Benhamed M."/>
            <person name="Crespi M."/>
            <person name="Gouzy J."/>
            <person name="Gamas P."/>
        </authorList>
    </citation>
    <scope>NUCLEOTIDE SEQUENCE [LARGE SCALE GENOMIC DNA]</scope>
    <source>
        <strain evidence="2">cv. Jemalong A17</strain>
    </source>
</reference>